<organism evidence="1">
    <name type="scientific">Rhizophora mucronata</name>
    <name type="common">Asiatic mangrove</name>
    <dbReference type="NCBI Taxonomy" id="61149"/>
    <lineage>
        <taxon>Eukaryota</taxon>
        <taxon>Viridiplantae</taxon>
        <taxon>Streptophyta</taxon>
        <taxon>Embryophyta</taxon>
        <taxon>Tracheophyta</taxon>
        <taxon>Spermatophyta</taxon>
        <taxon>Magnoliopsida</taxon>
        <taxon>eudicotyledons</taxon>
        <taxon>Gunneridae</taxon>
        <taxon>Pentapetalae</taxon>
        <taxon>rosids</taxon>
        <taxon>fabids</taxon>
        <taxon>Malpighiales</taxon>
        <taxon>Rhizophoraceae</taxon>
        <taxon>Rhizophora</taxon>
    </lineage>
</organism>
<reference evidence="1" key="1">
    <citation type="submission" date="2018-02" db="EMBL/GenBank/DDBJ databases">
        <title>Rhizophora mucronata_Transcriptome.</title>
        <authorList>
            <person name="Meera S.P."/>
            <person name="Sreeshan A."/>
            <person name="Augustine A."/>
        </authorList>
    </citation>
    <scope>NUCLEOTIDE SEQUENCE</scope>
    <source>
        <tissue evidence="1">Leaf</tissue>
    </source>
</reference>
<dbReference type="EMBL" id="GGEC01070372">
    <property type="protein sequence ID" value="MBX50856.1"/>
    <property type="molecule type" value="Transcribed_RNA"/>
</dbReference>
<accession>A0A2P2P7X1</accession>
<proteinExistence type="predicted"/>
<sequence>MCLDLYRFTKCSETFSLLNFLLSRSHTIICLSSSPFQTIHSSPLFSSLCISGKVLFASLRCAKLSFNICGYP</sequence>
<dbReference type="AlphaFoldDB" id="A0A2P2P7X1"/>
<protein>
    <submittedName>
        <fullName evidence="1">Uncharacterized protein</fullName>
    </submittedName>
</protein>
<name>A0A2P2P7X1_RHIMU</name>
<evidence type="ECO:0000313" key="1">
    <source>
        <dbReference type="EMBL" id="MBX50856.1"/>
    </source>
</evidence>